<evidence type="ECO:0000256" key="4">
    <source>
        <dbReference type="ARBA" id="ARBA00023136"/>
    </source>
</evidence>
<evidence type="ECO:0000256" key="1">
    <source>
        <dbReference type="ARBA" id="ARBA00004141"/>
    </source>
</evidence>
<dbReference type="InterPro" id="IPR032808">
    <property type="entry name" value="DoxX"/>
</dbReference>
<dbReference type="Pfam" id="PF13564">
    <property type="entry name" value="DoxX_2"/>
    <property type="match status" value="1"/>
</dbReference>
<organism evidence="6 7">
    <name type="scientific">Bizionia sediminis</name>
    <dbReference type="NCBI Taxonomy" id="1737064"/>
    <lineage>
        <taxon>Bacteria</taxon>
        <taxon>Pseudomonadati</taxon>
        <taxon>Bacteroidota</taxon>
        <taxon>Flavobacteriia</taxon>
        <taxon>Flavobacteriales</taxon>
        <taxon>Flavobacteriaceae</taxon>
        <taxon>Bizionia</taxon>
    </lineage>
</organism>
<name>A0ABW5KQF5_9FLAO</name>
<dbReference type="Proteomes" id="UP001597472">
    <property type="component" value="Unassembled WGS sequence"/>
</dbReference>
<keyword evidence="4 5" id="KW-0472">Membrane</keyword>
<keyword evidence="7" id="KW-1185">Reference proteome</keyword>
<evidence type="ECO:0000256" key="3">
    <source>
        <dbReference type="ARBA" id="ARBA00022989"/>
    </source>
</evidence>
<evidence type="ECO:0000313" key="7">
    <source>
        <dbReference type="Proteomes" id="UP001597472"/>
    </source>
</evidence>
<comment type="caution">
    <text evidence="6">The sequence shown here is derived from an EMBL/GenBank/DDBJ whole genome shotgun (WGS) entry which is preliminary data.</text>
</comment>
<protein>
    <submittedName>
        <fullName evidence="6">DoxX family protein</fullName>
    </submittedName>
</protein>
<feature type="transmembrane region" description="Helical" evidence="5">
    <location>
        <begin position="55"/>
        <end position="73"/>
    </location>
</feature>
<keyword evidence="2 5" id="KW-0812">Transmembrane</keyword>
<evidence type="ECO:0000256" key="5">
    <source>
        <dbReference type="SAM" id="Phobius"/>
    </source>
</evidence>
<gene>
    <name evidence="6" type="ORF">ACFSQP_03425</name>
</gene>
<comment type="subcellular location">
    <subcellularLocation>
        <location evidence="1">Membrane</location>
        <topology evidence="1">Multi-pass membrane protein</topology>
    </subcellularLocation>
</comment>
<proteinExistence type="predicted"/>
<keyword evidence="3 5" id="KW-1133">Transmembrane helix</keyword>
<feature type="transmembrane region" description="Helical" evidence="5">
    <location>
        <begin position="105"/>
        <end position="123"/>
    </location>
</feature>
<evidence type="ECO:0000256" key="2">
    <source>
        <dbReference type="ARBA" id="ARBA00022692"/>
    </source>
</evidence>
<accession>A0ABW5KQF5</accession>
<feature type="transmembrane region" description="Helical" evidence="5">
    <location>
        <begin position="79"/>
        <end position="98"/>
    </location>
</feature>
<sequence length="124" mass="13952">MQFTDYLSITLKIIVSLSILNVWLVQFNKPTRWRGGDAKTILEEFKVYGLSKTQYYIIGFLKISLALVLLVSIQFQNLTLLGSLGLALLLLGSIAMHLKIKDPLYKSFPAFLFLVMTVVIAILA</sequence>
<reference evidence="7" key="1">
    <citation type="journal article" date="2019" name="Int. J. Syst. Evol. Microbiol.">
        <title>The Global Catalogue of Microorganisms (GCM) 10K type strain sequencing project: providing services to taxonomists for standard genome sequencing and annotation.</title>
        <authorList>
            <consortium name="The Broad Institute Genomics Platform"/>
            <consortium name="The Broad Institute Genome Sequencing Center for Infectious Disease"/>
            <person name="Wu L."/>
            <person name="Ma J."/>
        </authorList>
    </citation>
    <scope>NUCLEOTIDE SEQUENCE [LARGE SCALE GENOMIC DNA]</scope>
    <source>
        <strain evidence="7">KCTC 42587</strain>
    </source>
</reference>
<dbReference type="RefSeq" id="WP_376891784.1">
    <property type="nucleotide sequence ID" value="NZ_JBHULS010000001.1"/>
</dbReference>
<feature type="transmembrane region" description="Helical" evidence="5">
    <location>
        <begin position="6"/>
        <end position="25"/>
    </location>
</feature>
<evidence type="ECO:0000313" key="6">
    <source>
        <dbReference type="EMBL" id="MFD2550861.1"/>
    </source>
</evidence>
<dbReference type="EMBL" id="JBHULS010000001">
    <property type="protein sequence ID" value="MFD2550861.1"/>
    <property type="molecule type" value="Genomic_DNA"/>
</dbReference>